<dbReference type="OrthoDB" id="2157530at2759"/>
<keyword evidence="8 16" id="KW-0276">Fatty acid metabolism</keyword>
<keyword evidence="5 16" id="KW-0444">Lipid biosynthesis</keyword>
<dbReference type="PANTHER" id="PTHR11035">
    <property type="entry name" value="VERY-LONG-CHAIN (3R)-3-HYDROXYACYL-COA DEHYDRATASE"/>
    <property type="match status" value="1"/>
</dbReference>
<evidence type="ECO:0000256" key="16">
    <source>
        <dbReference type="RuleBase" id="RU363109"/>
    </source>
</evidence>
<comment type="pathway">
    <text evidence="2 16">Lipid metabolism; fatty acid biosynthesis.</text>
</comment>
<dbReference type="GO" id="GO:0042761">
    <property type="term" value="P:very long-chain fatty acid biosynthetic process"/>
    <property type="evidence" value="ECO:0007669"/>
    <property type="project" value="TreeGrafter"/>
</dbReference>
<evidence type="ECO:0000256" key="10">
    <source>
        <dbReference type="ARBA" id="ARBA00023054"/>
    </source>
</evidence>
<comment type="function">
    <text evidence="16">Catalyzes the third of the four reactions of the long-chain fatty acids elongation cycle. This endoplasmic reticulum-bound enzymatic process, allows the addition of two carbons to the chain of long- and very long-chain fatty acids/VLCFAs per cycle. This enzyme catalyzes the dehydration of the 3-hydroxyacyl-CoA intermediate into trans-2,3-enoyl-CoA, within each cycle of fatty acid elongation. Thereby, it participates to the production of VLCFAs of different chain lengths that are involved in multiple biological processes as precursors of membrane lipids and lipid mediators.</text>
</comment>
<evidence type="ECO:0000313" key="19">
    <source>
        <dbReference type="Proteomes" id="UP000245119"/>
    </source>
</evidence>
<feature type="transmembrane region" description="Helical" evidence="16">
    <location>
        <begin position="192"/>
        <end position="219"/>
    </location>
</feature>
<feature type="transmembrane region" description="Helical" evidence="16">
    <location>
        <begin position="263"/>
        <end position="288"/>
    </location>
</feature>
<dbReference type="STRING" id="400727.A0A2T7NEG5"/>
<evidence type="ECO:0000256" key="6">
    <source>
        <dbReference type="ARBA" id="ARBA00022692"/>
    </source>
</evidence>
<evidence type="ECO:0000256" key="4">
    <source>
        <dbReference type="ARBA" id="ARBA00013122"/>
    </source>
</evidence>
<dbReference type="GO" id="GO:0005789">
    <property type="term" value="C:endoplasmic reticulum membrane"/>
    <property type="evidence" value="ECO:0007669"/>
    <property type="project" value="UniProtKB-SubCell"/>
</dbReference>
<dbReference type="AlphaFoldDB" id="A0A2T7NEG5"/>
<feature type="transmembrane region" description="Helical" evidence="16">
    <location>
        <begin position="161"/>
        <end position="180"/>
    </location>
</feature>
<dbReference type="GO" id="GO:0030148">
    <property type="term" value="P:sphingolipid biosynthetic process"/>
    <property type="evidence" value="ECO:0007669"/>
    <property type="project" value="TreeGrafter"/>
</dbReference>
<evidence type="ECO:0000256" key="12">
    <source>
        <dbReference type="ARBA" id="ARBA00023136"/>
    </source>
</evidence>
<dbReference type="PANTHER" id="PTHR11035:SF35">
    <property type="entry name" value="VERY-LONG-CHAIN (3R)-3-HYDROXYACYL-COA DEHYDRATASE"/>
    <property type="match status" value="1"/>
</dbReference>
<dbReference type="Proteomes" id="UP000245119">
    <property type="component" value="Linkage Group LG13"/>
</dbReference>
<comment type="subcellular location">
    <subcellularLocation>
        <location evidence="1 16">Endoplasmic reticulum membrane</location>
        <topology evidence="1 16">Multi-pass membrane protein</topology>
    </subcellularLocation>
</comment>
<evidence type="ECO:0000256" key="13">
    <source>
        <dbReference type="ARBA" id="ARBA00023160"/>
    </source>
</evidence>
<dbReference type="InterPro" id="IPR007482">
    <property type="entry name" value="Tyr_Pase-like_PTPLA"/>
</dbReference>
<keyword evidence="19" id="KW-1185">Reference proteome</keyword>
<dbReference type="EMBL" id="PZQS01000013">
    <property type="protein sequence ID" value="PVD19556.1"/>
    <property type="molecule type" value="Genomic_DNA"/>
</dbReference>
<accession>A0A2T7NEG5</accession>
<dbReference type="InterPro" id="IPR007052">
    <property type="entry name" value="CS_dom"/>
</dbReference>
<comment type="caution">
    <text evidence="18">The sequence shown here is derived from an EMBL/GenBank/DDBJ whole genome shotgun (WGS) entry which is preliminary data.</text>
</comment>
<dbReference type="CDD" id="cd06465">
    <property type="entry name" value="p23_hB-ind1_like"/>
    <property type="match status" value="1"/>
</dbReference>
<evidence type="ECO:0000256" key="11">
    <source>
        <dbReference type="ARBA" id="ARBA00023098"/>
    </source>
</evidence>
<evidence type="ECO:0000256" key="5">
    <source>
        <dbReference type="ARBA" id="ARBA00022516"/>
    </source>
</evidence>
<dbReference type="UniPathway" id="UPA00094"/>
<feature type="transmembrane region" description="Helical" evidence="16">
    <location>
        <begin position="308"/>
        <end position="330"/>
    </location>
</feature>
<comment type="similarity">
    <text evidence="15">Belongs to the p23/wos2 family.</text>
</comment>
<keyword evidence="9 16" id="KW-1133">Transmembrane helix</keyword>
<keyword evidence="11 16" id="KW-0443">Lipid metabolism</keyword>
<dbReference type="Gene3D" id="2.60.40.790">
    <property type="match status" value="1"/>
</dbReference>
<proteinExistence type="inferred from homology"/>
<evidence type="ECO:0000256" key="8">
    <source>
        <dbReference type="ARBA" id="ARBA00022832"/>
    </source>
</evidence>
<keyword evidence="12 16" id="KW-0472">Membrane</keyword>
<comment type="similarity">
    <text evidence="3 16">Belongs to the very long-chain fatty acids dehydratase HACD family.</text>
</comment>
<evidence type="ECO:0000259" key="17">
    <source>
        <dbReference type="PROSITE" id="PS51203"/>
    </source>
</evidence>
<reference evidence="18 19" key="1">
    <citation type="submission" date="2018-04" db="EMBL/GenBank/DDBJ databases">
        <title>The genome of golden apple snail Pomacea canaliculata provides insight into stress tolerance and invasive adaptation.</title>
        <authorList>
            <person name="Liu C."/>
            <person name="Liu B."/>
            <person name="Ren Y."/>
            <person name="Zhang Y."/>
            <person name="Wang H."/>
            <person name="Li S."/>
            <person name="Jiang F."/>
            <person name="Yin L."/>
            <person name="Zhang G."/>
            <person name="Qian W."/>
            <person name="Fan W."/>
        </authorList>
    </citation>
    <scope>NUCLEOTIDE SEQUENCE [LARGE SCALE GENOMIC DNA]</scope>
    <source>
        <strain evidence="18">SZHN2017</strain>
        <tissue evidence="18">Muscle</tissue>
    </source>
</reference>
<keyword evidence="6 16" id="KW-0812">Transmembrane</keyword>
<name>A0A2T7NEG5_POMCA</name>
<dbReference type="EC" id="4.2.1.134" evidence="4 16"/>
<dbReference type="Pfam" id="PF04969">
    <property type="entry name" value="CS"/>
    <property type="match status" value="1"/>
</dbReference>
<dbReference type="SUPFAM" id="SSF49764">
    <property type="entry name" value="HSP20-like chaperones"/>
    <property type="match status" value="1"/>
</dbReference>
<dbReference type="GO" id="GO:0102158">
    <property type="term" value="F:very-long-chain (3R)-3-hydroxyacyl-CoA dehydratase activity"/>
    <property type="evidence" value="ECO:0007669"/>
    <property type="project" value="UniProtKB-EC"/>
</dbReference>
<dbReference type="PROSITE" id="PS51203">
    <property type="entry name" value="CS"/>
    <property type="match status" value="1"/>
</dbReference>
<dbReference type="GO" id="GO:0030497">
    <property type="term" value="P:fatty acid elongation"/>
    <property type="evidence" value="ECO:0007669"/>
    <property type="project" value="TreeGrafter"/>
</dbReference>
<evidence type="ECO:0000256" key="1">
    <source>
        <dbReference type="ARBA" id="ARBA00004477"/>
    </source>
</evidence>
<gene>
    <name evidence="18" type="ORF">C0Q70_20046</name>
</gene>
<feature type="domain" description="CS" evidence="17">
    <location>
        <begin position="4"/>
        <end position="94"/>
    </location>
</feature>
<sequence>MADTLNPFVYWGQTNDKISLKIALRNIEDEQVNLTRENLSFRATGDGVKGNSLYGVSLSFYQPVDPENSFYRKTATDVEFQIKKDQPESWPRLTGERVKLPWLKIDFDKFLVDDESDEEKAQQSNFDKEMMDKFMEDFNKEKPSESKPFTIKLNYLVCYNLFQFIGFSYVIFGLLFHYITKGLEAKHTAFEAVGLQLMICQLAAFLEVLGRNFILFLLILQEPRLQEQPVVFYLILVWGGIELVRYPFYILQSMGQELALVTWLRYTLWIPLYPLGILLEGTLVFMAIPLFEETGFFSFSLPNTLNMAFYFPWILQIYPIILAGAGYFMLQHMYRQRKRRLGPALFSRHMFAKKSR</sequence>
<comment type="catalytic activity">
    <reaction evidence="16">
        <text>a very-long-chain (3R)-3-hydroxyacyl-CoA = a very-long-chain (2E)-enoyl-CoA + H2O</text>
        <dbReference type="Rhea" id="RHEA:45812"/>
        <dbReference type="ChEBI" id="CHEBI:15377"/>
        <dbReference type="ChEBI" id="CHEBI:83728"/>
        <dbReference type="ChEBI" id="CHEBI:85440"/>
        <dbReference type="EC" id="4.2.1.134"/>
    </reaction>
</comment>
<keyword evidence="10" id="KW-0175">Coiled coil</keyword>
<dbReference type="FunFam" id="2.60.40.790:FF:000013">
    <property type="entry name" value="Very-long-chain (3R)-3-hydroxyacyl-CoA dehydratase"/>
    <property type="match status" value="1"/>
</dbReference>
<keyword evidence="7 16" id="KW-0256">Endoplasmic reticulum</keyword>
<feature type="transmembrane region" description="Helical" evidence="16">
    <location>
        <begin position="231"/>
        <end position="251"/>
    </location>
</feature>
<organism evidence="18 19">
    <name type="scientific">Pomacea canaliculata</name>
    <name type="common">Golden apple snail</name>
    <dbReference type="NCBI Taxonomy" id="400727"/>
    <lineage>
        <taxon>Eukaryota</taxon>
        <taxon>Metazoa</taxon>
        <taxon>Spiralia</taxon>
        <taxon>Lophotrochozoa</taxon>
        <taxon>Mollusca</taxon>
        <taxon>Gastropoda</taxon>
        <taxon>Caenogastropoda</taxon>
        <taxon>Architaenioglossa</taxon>
        <taxon>Ampullarioidea</taxon>
        <taxon>Ampullariidae</taxon>
        <taxon>Pomacea</taxon>
    </lineage>
</organism>
<dbReference type="Pfam" id="PF04387">
    <property type="entry name" value="PTPLA"/>
    <property type="match status" value="1"/>
</dbReference>
<keyword evidence="14 16" id="KW-0456">Lyase</keyword>
<evidence type="ECO:0000256" key="15">
    <source>
        <dbReference type="ARBA" id="ARBA00025733"/>
    </source>
</evidence>
<evidence type="ECO:0000256" key="3">
    <source>
        <dbReference type="ARBA" id="ARBA00007811"/>
    </source>
</evidence>
<keyword evidence="13 16" id="KW-0275">Fatty acid biosynthesis</keyword>
<evidence type="ECO:0000313" key="18">
    <source>
        <dbReference type="EMBL" id="PVD19556.1"/>
    </source>
</evidence>
<evidence type="ECO:0000256" key="9">
    <source>
        <dbReference type="ARBA" id="ARBA00022989"/>
    </source>
</evidence>
<dbReference type="InterPro" id="IPR008978">
    <property type="entry name" value="HSP20-like_chaperone"/>
</dbReference>
<evidence type="ECO:0000256" key="7">
    <source>
        <dbReference type="ARBA" id="ARBA00022824"/>
    </source>
</evidence>
<evidence type="ECO:0000256" key="14">
    <source>
        <dbReference type="ARBA" id="ARBA00023239"/>
    </source>
</evidence>
<protein>
    <recommendedName>
        <fullName evidence="4 16">Very-long-chain (3R)-3-hydroxyacyl-CoA dehydratase</fullName>
        <ecNumber evidence="4 16">4.2.1.134</ecNumber>
    </recommendedName>
</protein>
<evidence type="ECO:0000256" key="2">
    <source>
        <dbReference type="ARBA" id="ARBA00005194"/>
    </source>
</evidence>